<proteinExistence type="predicted"/>
<comment type="caution">
    <text evidence="3">The sequence shown here is derived from an EMBL/GenBank/DDBJ whole genome shotgun (WGS) entry which is preliminary data.</text>
</comment>
<feature type="transmembrane region" description="Helical" evidence="1">
    <location>
        <begin position="46"/>
        <end position="68"/>
    </location>
</feature>
<keyword evidence="4" id="KW-1185">Reference proteome</keyword>
<dbReference type="Pfam" id="PF05305">
    <property type="entry name" value="DUF732"/>
    <property type="match status" value="1"/>
</dbReference>
<keyword evidence="1" id="KW-0472">Membrane</keyword>
<dbReference type="RefSeq" id="WP_085291496.1">
    <property type="nucleotide sequence ID" value="NZ_NCXM01000021.1"/>
</dbReference>
<dbReference type="EMBL" id="NCXM01000021">
    <property type="protein sequence ID" value="OSC25193.1"/>
    <property type="molecule type" value="Genomic_DNA"/>
</dbReference>
<keyword evidence="1" id="KW-0812">Transmembrane</keyword>
<keyword evidence="1" id="KW-1133">Transmembrane helix</keyword>
<evidence type="ECO:0000259" key="2">
    <source>
        <dbReference type="Pfam" id="PF05305"/>
    </source>
</evidence>
<dbReference type="AlphaFoldDB" id="A0A1X2KV79"/>
<sequence>MTAAELNAACTDAAYRAEIATETVGKSSGSDERPQSTRQRLHRKGLTIPVVCGLTVAAVMTIVAAPLARAEDADALFLNAMRGHGISSLSGTDQDLIKVGRSVCDLLGGGYSINAVIDLSKRISDEDPTYFVRTSAETLCPQLIH</sequence>
<evidence type="ECO:0000256" key="1">
    <source>
        <dbReference type="SAM" id="Phobius"/>
    </source>
</evidence>
<evidence type="ECO:0000313" key="3">
    <source>
        <dbReference type="EMBL" id="OSC25193.1"/>
    </source>
</evidence>
<protein>
    <recommendedName>
        <fullName evidence="2">DUF732 domain-containing protein</fullName>
    </recommendedName>
</protein>
<name>A0A1X2KV79_9MYCO</name>
<dbReference type="InterPro" id="IPR007969">
    <property type="entry name" value="DUF732"/>
</dbReference>
<organism evidence="3 4">
    <name type="scientific">Mycolicibacterium vulneris</name>
    <dbReference type="NCBI Taxonomy" id="547163"/>
    <lineage>
        <taxon>Bacteria</taxon>
        <taxon>Bacillati</taxon>
        <taxon>Actinomycetota</taxon>
        <taxon>Actinomycetes</taxon>
        <taxon>Mycobacteriales</taxon>
        <taxon>Mycobacteriaceae</taxon>
        <taxon>Mycolicibacterium</taxon>
    </lineage>
</organism>
<reference evidence="3 4" key="1">
    <citation type="submission" date="2017-04" db="EMBL/GenBank/DDBJ databases">
        <title>The new phylogeny of genus Mycobacterium.</title>
        <authorList>
            <person name="Tortoli E."/>
            <person name="Trovato A."/>
            <person name="Cirillo D.M."/>
        </authorList>
    </citation>
    <scope>NUCLEOTIDE SEQUENCE [LARGE SCALE GENOMIC DNA]</scope>
    <source>
        <strain evidence="3 4">DSM 45247</strain>
    </source>
</reference>
<evidence type="ECO:0000313" key="4">
    <source>
        <dbReference type="Proteomes" id="UP000242320"/>
    </source>
</evidence>
<gene>
    <name evidence="3" type="ORF">B8W69_19915</name>
</gene>
<feature type="domain" description="DUF732" evidence="2">
    <location>
        <begin position="73"/>
        <end position="142"/>
    </location>
</feature>
<accession>A0A1X2KV79</accession>
<dbReference type="Proteomes" id="UP000242320">
    <property type="component" value="Unassembled WGS sequence"/>
</dbReference>